<dbReference type="PANTHER" id="PTHR48081">
    <property type="entry name" value="AB HYDROLASE SUPERFAMILY PROTEIN C4A8.06C"/>
    <property type="match status" value="1"/>
</dbReference>
<dbReference type="InterPro" id="IPR050300">
    <property type="entry name" value="GDXG_lipolytic_enzyme"/>
</dbReference>
<keyword evidence="5" id="KW-1185">Reference proteome</keyword>
<dbReference type="SUPFAM" id="SSF53474">
    <property type="entry name" value="alpha/beta-Hydrolases"/>
    <property type="match status" value="1"/>
</dbReference>
<dbReference type="InterPro" id="IPR049492">
    <property type="entry name" value="BD-FAE-like_dom"/>
</dbReference>
<dbReference type="Pfam" id="PF20434">
    <property type="entry name" value="BD-FAE"/>
    <property type="match status" value="1"/>
</dbReference>
<dbReference type="InterPro" id="IPR029058">
    <property type="entry name" value="AB_hydrolase_fold"/>
</dbReference>
<proteinExistence type="predicted"/>
<evidence type="ECO:0000256" key="2">
    <source>
        <dbReference type="SAM" id="Phobius"/>
    </source>
</evidence>
<dbReference type="GO" id="GO:0016787">
    <property type="term" value="F:hydrolase activity"/>
    <property type="evidence" value="ECO:0007669"/>
    <property type="project" value="UniProtKB-KW"/>
</dbReference>
<sequence length="420" mass="47652">MALLDSRTMTVSLSLFFLPVLILCVILSLPLIAFVVSTLYVIAWVVYLYAAQTDTSFNLPYSPTRILKVNYAVLHMAIGLFTYIPVAGSYFIWRYISLSTSDFDRIIRRNIPYDENNQAAQLDLYLPSTKTNSPNPIVVFIYGGSWSSGTKIMYTTMANTLRELGYIVVLPDYRKYPEVKAAAMYQDVRKAIRWAYTHAHEFNGDVEQIHIMGHSAGAQLASQTVLMDVVRFIRTNDKQLQQAKRTENSLLENGNSDTSSSALPRIEGLILLAGVYNIGSHLEHETYRGVEKISAMARAMGGTKESFKKNSPITLIRQNKDMFEHSSALISHMPRILFIHGEKDTVVPVQQSIDMYNALGEVLPPEKRDDVDVRMRLYKKMGHAECVTALMQNLMGRSRFRKSLAHDIREFIELPPYTEE</sequence>
<comment type="caution">
    <text evidence="4">The sequence shown here is derived from an EMBL/GenBank/DDBJ whole genome shotgun (WGS) entry which is preliminary data.</text>
</comment>
<dbReference type="EMBL" id="JAEPRA010000002">
    <property type="protein sequence ID" value="KAG2188265.1"/>
    <property type="molecule type" value="Genomic_DNA"/>
</dbReference>
<keyword evidence="2" id="KW-0812">Transmembrane</keyword>
<reference evidence="4" key="1">
    <citation type="submission" date="2020-12" db="EMBL/GenBank/DDBJ databases">
        <title>Metabolic potential, ecology and presence of endohyphal bacteria is reflected in genomic diversity of Mucoromycotina.</title>
        <authorList>
            <person name="Muszewska A."/>
            <person name="Okrasinska A."/>
            <person name="Steczkiewicz K."/>
            <person name="Drgas O."/>
            <person name="Orlowska M."/>
            <person name="Perlinska-Lenart U."/>
            <person name="Aleksandrzak-Piekarczyk T."/>
            <person name="Szatraj K."/>
            <person name="Zielenkiewicz U."/>
            <person name="Pilsyk S."/>
            <person name="Malc E."/>
            <person name="Mieczkowski P."/>
            <person name="Kruszewska J.S."/>
            <person name="Biernat P."/>
            <person name="Pawlowska J."/>
        </authorList>
    </citation>
    <scope>NUCLEOTIDE SEQUENCE</scope>
    <source>
        <strain evidence="4">WA0000051536</strain>
    </source>
</reference>
<dbReference type="AlphaFoldDB" id="A0A8H7QAF8"/>
<dbReference type="OrthoDB" id="6495301at2759"/>
<evidence type="ECO:0000256" key="1">
    <source>
        <dbReference type="ARBA" id="ARBA00022801"/>
    </source>
</evidence>
<gene>
    <name evidence="4" type="ORF">INT44_001018</name>
</gene>
<feature type="domain" description="BD-FAE-like" evidence="3">
    <location>
        <begin position="122"/>
        <end position="359"/>
    </location>
</feature>
<dbReference type="PANTHER" id="PTHR48081:SF33">
    <property type="entry name" value="KYNURENINE FORMAMIDASE"/>
    <property type="match status" value="1"/>
</dbReference>
<keyword evidence="1" id="KW-0378">Hydrolase</keyword>
<accession>A0A8H7QAF8</accession>
<organism evidence="4 5">
    <name type="scientific">Umbelopsis vinacea</name>
    <dbReference type="NCBI Taxonomy" id="44442"/>
    <lineage>
        <taxon>Eukaryota</taxon>
        <taxon>Fungi</taxon>
        <taxon>Fungi incertae sedis</taxon>
        <taxon>Mucoromycota</taxon>
        <taxon>Mucoromycotina</taxon>
        <taxon>Umbelopsidomycetes</taxon>
        <taxon>Umbelopsidales</taxon>
        <taxon>Umbelopsidaceae</taxon>
        <taxon>Umbelopsis</taxon>
    </lineage>
</organism>
<dbReference type="Proteomes" id="UP000612746">
    <property type="component" value="Unassembled WGS sequence"/>
</dbReference>
<protein>
    <recommendedName>
        <fullName evidence="3">BD-FAE-like domain-containing protein</fullName>
    </recommendedName>
</protein>
<dbReference type="Gene3D" id="3.40.50.1820">
    <property type="entry name" value="alpha/beta hydrolase"/>
    <property type="match status" value="1"/>
</dbReference>
<feature type="transmembrane region" description="Helical" evidence="2">
    <location>
        <begin position="20"/>
        <end position="50"/>
    </location>
</feature>
<keyword evidence="2" id="KW-0472">Membrane</keyword>
<evidence type="ECO:0000259" key="3">
    <source>
        <dbReference type="Pfam" id="PF20434"/>
    </source>
</evidence>
<evidence type="ECO:0000313" key="4">
    <source>
        <dbReference type="EMBL" id="KAG2188265.1"/>
    </source>
</evidence>
<name>A0A8H7QAF8_9FUNG</name>
<keyword evidence="2" id="KW-1133">Transmembrane helix</keyword>
<feature type="transmembrane region" description="Helical" evidence="2">
    <location>
        <begin position="71"/>
        <end position="93"/>
    </location>
</feature>
<evidence type="ECO:0000313" key="5">
    <source>
        <dbReference type="Proteomes" id="UP000612746"/>
    </source>
</evidence>